<dbReference type="STRING" id="489703.SAMN04488038_10626"/>
<evidence type="ECO:0000256" key="2">
    <source>
        <dbReference type="ARBA" id="ARBA00022438"/>
    </source>
</evidence>
<evidence type="ECO:0000313" key="8">
    <source>
        <dbReference type="Proteomes" id="UP000199233"/>
    </source>
</evidence>
<keyword evidence="6" id="KW-0720">Serine protease</keyword>
<dbReference type="RefSeq" id="WP_093284670.1">
    <property type="nucleotide sequence ID" value="NZ_FOFS01000006.1"/>
</dbReference>
<dbReference type="InterPro" id="IPR009003">
    <property type="entry name" value="Peptidase_S1_PA"/>
</dbReference>
<dbReference type="PANTHER" id="PTHR38469">
    <property type="entry name" value="PERIPLASMIC PEPTIDASE SUBFAMILY S1B"/>
    <property type="match status" value="1"/>
</dbReference>
<dbReference type="SUPFAM" id="SSF50494">
    <property type="entry name" value="Trypsin-like serine proteases"/>
    <property type="match status" value="1"/>
</dbReference>
<accession>A0A1H9FLM0</accession>
<evidence type="ECO:0000256" key="5">
    <source>
        <dbReference type="ARBA" id="ARBA00022801"/>
    </source>
</evidence>
<name>A0A1H9FLM0_9GAMM</name>
<evidence type="ECO:0000256" key="3">
    <source>
        <dbReference type="ARBA" id="ARBA00022670"/>
    </source>
</evidence>
<evidence type="ECO:0000313" key="7">
    <source>
        <dbReference type="EMBL" id="SEQ38759.1"/>
    </source>
</evidence>
<keyword evidence="5 6" id="KW-0378">Hydrolase</keyword>
<keyword evidence="3 6" id="KW-0645">Protease</keyword>
<keyword evidence="2 6" id="KW-0031">Aminopeptidase</keyword>
<comment type="similarity">
    <text evidence="1 6">Belongs to the peptidase S46 family.</text>
</comment>
<dbReference type="OrthoDB" id="9805367at2"/>
<keyword evidence="8" id="KW-1185">Reference proteome</keyword>
<feature type="chain" id="PRO_5023028353" description="Dipeptidyl-peptidase" evidence="6">
    <location>
        <begin position="24"/>
        <end position="681"/>
    </location>
</feature>
<comment type="function">
    <text evidence="6">Catalyzes the removal of dipeptides from the N-terminus of oligopeptides.</text>
</comment>
<dbReference type="AlphaFoldDB" id="A0A1H9FLM0"/>
<dbReference type="Pfam" id="PF10459">
    <property type="entry name" value="Peptidase_S46"/>
    <property type="match status" value="1"/>
</dbReference>
<dbReference type="GO" id="GO:0006508">
    <property type="term" value="P:proteolysis"/>
    <property type="evidence" value="ECO:0007669"/>
    <property type="project" value="UniProtKB-KW"/>
</dbReference>
<protein>
    <recommendedName>
        <fullName evidence="6">Dipeptidyl-peptidase</fullName>
        <ecNumber evidence="6">3.4.14.-</ecNumber>
    </recommendedName>
</protein>
<dbReference type="GO" id="GO:0008239">
    <property type="term" value="F:dipeptidyl-peptidase activity"/>
    <property type="evidence" value="ECO:0007669"/>
    <property type="project" value="UniProtKB-UniRule"/>
</dbReference>
<gene>
    <name evidence="7" type="ORF">SAMN04488038_10626</name>
</gene>
<dbReference type="InterPro" id="IPR019500">
    <property type="entry name" value="Pep_S46"/>
</dbReference>
<dbReference type="GO" id="GO:0070009">
    <property type="term" value="F:serine-type aminopeptidase activity"/>
    <property type="evidence" value="ECO:0007669"/>
    <property type="project" value="UniProtKB-UniRule"/>
</dbReference>
<dbReference type="EC" id="3.4.14.-" evidence="6"/>
<keyword evidence="4 6" id="KW-0732">Signal</keyword>
<organism evidence="7 8">
    <name type="scientific">Solimonas aquatica</name>
    <dbReference type="NCBI Taxonomy" id="489703"/>
    <lineage>
        <taxon>Bacteria</taxon>
        <taxon>Pseudomonadati</taxon>
        <taxon>Pseudomonadota</taxon>
        <taxon>Gammaproteobacteria</taxon>
        <taxon>Nevskiales</taxon>
        <taxon>Nevskiaceae</taxon>
        <taxon>Solimonas</taxon>
    </lineage>
</organism>
<evidence type="ECO:0000256" key="4">
    <source>
        <dbReference type="ARBA" id="ARBA00022729"/>
    </source>
</evidence>
<dbReference type="Proteomes" id="UP000199233">
    <property type="component" value="Unassembled WGS sequence"/>
</dbReference>
<evidence type="ECO:0000256" key="1">
    <source>
        <dbReference type="ARBA" id="ARBA00010491"/>
    </source>
</evidence>
<reference evidence="8" key="1">
    <citation type="submission" date="2016-10" db="EMBL/GenBank/DDBJ databases">
        <authorList>
            <person name="Varghese N."/>
            <person name="Submissions S."/>
        </authorList>
    </citation>
    <scope>NUCLEOTIDE SEQUENCE [LARGE SCALE GENOMIC DNA]</scope>
    <source>
        <strain evidence="8">DSM 25927</strain>
    </source>
</reference>
<dbReference type="EMBL" id="FOFS01000006">
    <property type="protein sequence ID" value="SEQ38759.1"/>
    <property type="molecule type" value="Genomic_DNA"/>
</dbReference>
<sequence length="681" mass="76082">MKPRAALGCPLLWLLCGPAVSRAAEGMWTFDNLPRAQLQARYGFEPDAAWLRHAMRSTLRLADGCSASFVSAQGLVLSNAHCVLDCVQNLSARRDHVNEGFVARTRGEELRCPSMELNRLEEIRDVSASVTEALAGKSGTDYVEARRALQAQLESECVGDQAPRRRCDLVELYGGAQYQLYRYQRYDDVRLVFWPEYAAAFFGGDPDNFNFPRYTLDAALLRAYQDGQALQPGEHLRLQPRGAQPGELLLSIGNPGHTDRQLTVAQLQTLRALRLPQTLLYYAERRAMLAQYSRAGARQANYAQADLTFTENSLKVYRAQLQALNDDGLFERKRAEEAALRKADAGLTAFDDIARAEQTLRRLYLPYQMLEQRRAFFTPYFKFARDLLRAAAERERPNAQRLPEFQDAALPTLQRRLFSASPLRDAYEETKLAWSLAKLREALGADDPLVQQVLRGQSPDARASQLLRKTRLGDVEYRRRLWQGGAQAVAASDDPFIELARALDAPSRELRRQMEADVEAPEALAAQAIARLRFAQYGRSLYPDASFTLRLSYGELRGWEENGRSVAPFTDFAAAFAHQTGAAPFLLPESWNRARARLALDTPLNFVSSHDIVGGNSGSPLLNRQGELAGLLFDGNRHSIAGAYEYDEALNRSIALHPAALLQALTRIYAAPGLAAELLDD</sequence>
<dbReference type="GO" id="GO:0043171">
    <property type="term" value="P:peptide catabolic process"/>
    <property type="evidence" value="ECO:0007669"/>
    <property type="project" value="UniProtKB-UniRule"/>
</dbReference>
<feature type="signal peptide" evidence="6">
    <location>
        <begin position="1"/>
        <end position="23"/>
    </location>
</feature>
<proteinExistence type="inferred from homology"/>
<evidence type="ECO:0000256" key="6">
    <source>
        <dbReference type="RuleBase" id="RU366067"/>
    </source>
</evidence>
<dbReference type="PANTHER" id="PTHR38469:SF1">
    <property type="entry name" value="PERIPLASMIC PEPTIDASE SUBFAMILY S1B"/>
    <property type="match status" value="1"/>
</dbReference>